<protein>
    <submittedName>
        <fullName evidence="1">Uncharacterized protein</fullName>
    </submittedName>
</protein>
<evidence type="ECO:0000313" key="2">
    <source>
        <dbReference type="Proteomes" id="UP000186132"/>
    </source>
</evidence>
<organism evidence="1 2">
    <name type="scientific">Jatrophihabitans endophyticus</name>
    <dbReference type="NCBI Taxonomy" id="1206085"/>
    <lineage>
        <taxon>Bacteria</taxon>
        <taxon>Bacillati</taxon>
        <taxon>Actinomycetota</taxon>
        <taxon>Actinomycetes</taxon>
        <taxon>Jatrophihabitantales</taxon>
        <taxon>Jatrophihabitantaceae</taxon>
        <taxon>Jatrophihabitans</taxon>
    </lineage>
</organism>
<dbReference type="AlphaFoldDB" id="A0A1M5HH97"/>
<sequence>MTTPSPHRTIQVVIDLEDAESVAATTDSHQQAADWLLGELGRGDGSPYPPVTDEAGLTELVDAINDKLGTSGVDVRWSYVD</sequence>
<gene>
    <name evidence="1" type="ORF">SAMN05443575_1521</name>
</gene>
<proteinExistence type="predicted"/>
<dbReference type="RefSeq" id="WP_073388204.1">
    <property type="nucleotide sequence ID" value="NZ_FQVU01000002.1"/>
</dbReference>
<dbReference type="Proteomes" id="UP000186132">
    <property type="component" value="Unassembled WGS sequence"/>
</dbReference>
<accession>A0A1M5HH97</accession>
<keyword evidence="2" id="KW-1185">Reference proteome</keyword>
<evidence type="ECO:0000313" key="1">
    <source>
        <dbReference type="EMBL" id="SHG15320.1"/>
    </source>
</evidence>
<name>A0A1M5HH97_9ACTN</name>
<reference evidence="1 2" key="1">
    <citation type="submission" date="2016-11" db="EMBL/GenBank/DDBJ databases">
        <authorList>
            <person name="Jaros S."/>
            <person name="Januszkiewicz K."/>
            <person name="Wedrychowicz H."/>
        </authorList>
    </citation>
    <scope>NUCLEOTIDE SEQUENCE [LARGE SCALE GENOMIC DNA]</scope>
    <source>
        <strain evidence="1 2">DSM 45627</strain>
    </source>
</reference>
<dbReference type="EMBL" id="FQVU01000002">
    <property type="protein sequence ID" value="SHG15320.1"/>
    <property type="molecule type" value="Genomic_DNA"/>
</dbReference>